<dbReference type="SUPFAM" id="SSF57845">
    <property type="entry name" value="B-box zinc-binding domain"/>
    <property type="match status" value="1"/>
</dbReference>
<keyword evidence="1" id="KW-0399">Innate immunity</keyword>
<dbReference type="PANTHER" id="PTHR25465">
    <property type="entry name" value="B-BOX DOMAIN CONTAINING"/>
    <property type="match status" value="1"/>
</dbReference>
<dbReference type="KEGG" id="char:116221064"/>
<dbReference type="PROSITE" id="PS50188">
    <property type="entry name" value="B302_SPRY"/>
    <property type="match status" value="1"/>
</dbReference>
<dbReference type="SMART" id="SM00336">
    <property type="entry name" value="BBOX"/>
    <property type="match status" value="1"/>
</dbReference>
<organism evidence="11 12">
    <name type="scientific">Clupea harengus</name>
    <name type="common">Atlantic herring</name>
    <dbReference type="NCBI Taxonomy" id="7950"/>
    <lineage>
        <taxon>Eukaryota</taxon>
        <taxon>Metazoa</taxon>
        <taxon>Chordata</taxon>
        <taxon>Craniata</taxon>
        <taxon>Vertebrata</taxon>
        <taxon>Euteleostomi</taxon>
        <taxon>Actinopterygii</taxon>
        <taxon>Neopterygii</taxon>
        <taxon>Teleostei</taxon>
        <taxon>Clupei</taxon>
        <taxon>Clupeiformes</taxon>
        <taxon>Clupeoidei</taxon>
        <taxon>Clupeidae</taxon>
        <taxon>Clupea</taxon>
    </lineage>
</organism>
<dbReference type="CDD" id="cd19802">
    <property type="entry name" value="Bbox1_TRIM8-like"/>
    <property type="match status" value="1"/>
</dbReference>
<evidence type="ECO:0000256" key="1">
    <source>
        <dbReference type="ARBA" id="ARBA00022588"/>
    </source>
</evidence>
<dbReference type="InterPro" id="IPR043136">
    <property type="entry name" value="B30.2/SPRY_sf"/>
</dbReference>
<dbReference type="PRINTS" id="PR01407">
    <property type="entry name" value="BUTYPHLNCDUF"/>
</dbReference>
<dbReference type="InterPro" id="IPR013083">
    <property type="entry name" value="Znf_RING/FYVE/PHD"/>
</dbReference>
<dbReference type="InterPro" id="IPR058030">
    <property type="entry name" value="TRIM8/14/16/25/29/45/65_CC"/>
</dbReference>
<dbReference type="PROSITE" id="PS50119">
    <property type="entry name" value="ZF_BBOX"/>
    <property type="match status" value="1"/>
</dbReference>
<feature type="domain" description="RING-type" evidence="8">
    <location>
        <begin position="14"/>
        <end position="57"/>
    </location>
</feature>
<dbReference type="RefSeq" id="XP_031426059.1">
    <property type="nucleotide sequence ID" value="XM_031570199.2"/>
</dbReference>
<keyword evidence="7" id="KW-0175">Coiled coil</keyword>
<feature type="domain" description="B box-type" evidence="9">
    <location>
        <begin position="148"/>
        <end position="188"/>
    </location>
</feature>
<evidence type="ECO:0000256" key="5">
    <source>
        <dbReference type="ARBA" id="ARBA00022859"/>
    </source>
</evidence>
<evidence type="ECO:0000313" key="11">
    <source>
        <dbReference type="Proteomes" id="UP000515152"/>
    </source>
</evidence>
<dbReference type="Pfam" id="PF00622">
    <property type="entry name" value="SPRY"/>
    <property type="match status" value="1"/>
</dbReference>
<dbReference type="Gene3D" id="2.60.120.920">
    <property type="match status" value="1"/>
</dbReference>
<dbReference type="GO" id="GO:0008270">
    <property type="term" value="F:zinc ion binding"/>
    <property type="evidence" value="ECO:0007669"/>
    <property type="project" value="UniProtKB-KW"/>
</dbReference>
<dbReference type="InterPro" id="IPR003879">
    <property type="entry name" value="Butyrophylin_SPRY"/>
</dbReference>
<protein>
    <submittedName>
        <fullName evidence="12">Tripartite motif-containing protein 16-like isoform X1</fullName>
    </submittedName>
</protein>
<dbReference type="InterPro" id="IPR013320">
    <property type="entry name" value="ConA-like_dom_sf"/>
</dbReference>
<feature type="coiled-coil region" evidence="7">
    <location>
        <begin position="203"/>
        <end position="298"/>
    </location>
</feature>
<accession>A0A6P8FJA6</accession>
<dbReference type="SMART" id="SM00589">
    <property type="entry name" value="PRY"/>
    <property type="match status" value="1"/>
</dbReference>
<dbReference type="GO" id="GO:0045087">
    <property type="term" value="P:innate immune response"/>
    <property type="evidence" value="ECO:0007669"/>
    <property type="project" value="UniProtKB-KW"/>
</dbReference>
<dbReference type="OrthoDB" id="6270329at2759"/>
<dbReference type="Pfam" id="PF00643">
    <property type="entry name" value="zf-B_box"/>
    <property type="match status" value="1"/>
</dbReference>
<evidence type="ECO:0000256" key="6">
    <source>
        <dbReference type="PROSITE-ProRule" id="PRU00024"/>
    </source>
</evidence>
<dbReference type="PROSITE" id="PS50089">
    <property type="entry name" value="ZF_RING_2"/>
    <property type="match status" value="1"/>
</dbReference>
<evidence type="ECO:0000259" key="8">
    <source>
        <dbReference type="PROSITE" id="PS50089"/>
    </source>
</evidence>
<dbReference type="Pfam" id="PF15227">
    <property type="entry name" value="zf-C3HC4_4"/>
    <property type="match status" value="1"/>
</dbReference>
<gene>
    <name evidence="12" type="primary">LOC116221064</name>
</gene>
<dbReference type="SUPFAM" id="SSF57850">
    <property type="entry name" value="RING/U-box"/>
    <property type="match status" value="1"/>
</dbReference>
<evidence type="ECO:0000256" key="7">
    <source>
        <dbReference type="SAM" id="Coils"/>
    </source>
</evidence>
<keyword evidence="11" id="KW-1185">Reference proteome</keyword>
<evidence type="ECO:0000256" key="3">
    <source>
        <dbReference type="ARBA" id="ARBA00022771"/>
    </source>
</evidence>
<keyword evidence="3 6" id="KW-0863">Zinc-finger</keyword>
<keyword evidence="2" id="KW-0479">Metal-binding</keyword>
<dbReference type="CDD" id="cd19769">
    <property type="entry name" value="Bbox2_TRIM16-like"/>
    <property type="match status" value="1"/>
</dbReference>
<dbReference type="AlphaFoldDB" id="A0A6P8FJA6"/>
<evidence type="ECO:0000256" key="2">
    <source>
        <dbReference type="ARBA" id="ARBA00022723"/>
    </source>
</evidence>
<dbReference type="GO" id="GO:0005737">
    <property type="term" value="C:cytoplasm"/>
    <property type="evidence" value="ECO:0007669"/>
    <property type="project" value="UniProtKB-ARBA"/>
</dbReference>
<proteinExistence type="predicted"/>
<dbReference type="GeneID" id="116221064"/>
<dbReference type="InterPro" id="IPR001841">
    <property type="entry name" value="Znf_RING"/>
</dbReference>
<dbReference type="Pfam" id="PF25600">
    <property type="entry name" value="TRIM_CC"/>
    <property type="match status" value="1"/>
</dbReference>
<dbReference type="CDD" id="cd16040">
    <property type="entry name" value="SPRY_PRY_SNTX"/>
    <property type="match status" value="1"/>
</dbReference>
<dbReference type="InterPro" id="IPR001870">
    <property type="entry name" value="B30.2/SPRY"/>
</dbReference>
<name>A0A6P8FJA6_CLUHA</name>
<feature type="domain" description="B30.2/SPRY" evidence="10">
    <location>
        <begin position="364"/>
        <end position="555"/>
    </location>
</feature>
<dbReference type="Gene3D" id="3.30.160.60">
    <property type="entry name" value="Classic Zinc Finger"/>
    <property type="match status" value="1"/>
</dbReference>
<keyword evidence="5" id="KW-0391">Immunity</keyword>
<evidence type="ECO:0000256" key="4">
    <source>
        <dbReference type="ARBA" id="ARBA00022833"/>
    </source>
</evidence>
<dbReference type="Pfam" id="PF13765">
    <property type="entry name" value="PRY"/>
    <property type="match status" value="1"/>
</dbReference>
<evidence type="ECO:0000259" key="9">
    <source>
        <dbReference type="PROSITE" id="PS50119"/>
    </source>
</evidence>
<dbReference type="InterPro" id="IPR003877">
    <property type="entry name" value="SPRY_dom"/>
</dbReference>
<dbReference type="Proteomes" id="UP000515152">
    <property type="component" value="Chromosome 7"/>
</dbReference>
<dbReference type="SUPFAM" id="SSF49899">
    <property type="entry name" value="Concanavalin A-like lectins/glucanases"/>
    <property type="match status" value="1"/>
</dbReference>
<evidence type="ECO:0000259" key="10">
    <source>
        <dbReference type="PROSITE" id="PS50188"/>
    </source>
</evidence>
<keyword evidence="4" id="KW-0862">Zinc</keyword>
<dbReference type="SMART" id="SM00184">
    <property type="entry name" value="RING"/>
    <property type="match status" value="1"/>
</dbReference>
<dbReference type="InterPro" id="IPR051051">
    <property type="entry name" value="E3_ubiq-ligase_TRIM/RNF"/>
</dbReference>
<dbReference type="InterPro" id="IPR000315">
    <property type="entry name" value="Znf_B-box"/>
</dbReference>
<dbReference type="Gene3D" id="3.30.40.10">
    <property type="entry name" value="Zinc/RING finger domain, C3HC4 (zinc finger)"/>
    <property type="match status" value="1"/>
</dbReference>
<dbReference type="InterPro" id="IPR017907">
    <property type="entry name" value="Znf_RING_CS"/>
</dbReference>
<sequence>MAEAAPNNHELFTCSICLDLLRDPVTIPCGHSYCMGCITSCWNQEDQKGVYSCPQCRQTFTPRPVLSKNNIFAELVEQIKKTRIQAAAPVPCNAGPGDVECDVCTGRKLKAVKSCLECLVSYCETHYKVHNDIIPGRKHKVVDATGQLQERICTQHEKPLEIFCRTDLSCVCWLCLVDEHKGHDTVSASAGRKEKQTHLGQTQSKIQQRIQERVKELQELRKAVETLKSSAQTAVEDSDRIFTEMIRSIERRCSEVKELIRAQEKAEVSQTEGLLKRLEQEIAELKRRDAELEQLSHTEDDIHFLKTFQSVSETPESKDLSCISVNQGLSFEAVKKSVTSLKTQLENFCEEEVMTISASVTKVQAIFPPEPTTREDFLQYSCQFTMDLNTVHRDLHLSEGNRRVEWSNKVQSYPDHPDRFDGRPQVLCREGVSGRCYWEVEWSGEWVDVVVSYKSISRKGRVDKSVFGSNDQSWSLITSSSSSSFWHNNKETKLPLVASSRIGVYVDHRAGTLAFYSVSDTMTLVHRVQTTFTHTLYPGFGFGIGFYYVLGSSVKLLSLRCTDAESRLHSPSLSTLGLGLDIRSPVKLL</sequence>
<dbReference type="InterPro" id="IPR006574">
    <property type="entry name" value="PRY"/>
</dbReference>
<dbReference type="PANTHER" id="PTHR25465:SF5">
    <property type="entry name" value="E3 UBIQUITIN_ISG15 LIGASE TRIM25-RELATED"/>
    <property type="match status" value="1"/>
</dbReference>
<dbReference type="Gene3D" id="4.10.830.40">
    <property type="match status" value="1"/>
</dbReference>
<dbReference type="PROSITE" id="PS00518">
    <property type="entry name" value="ZF_RING_1"/>
    <property type="match status" value="1"/>
</dbReference>
<dbReference type="SMART" id="SM00449">
    <property type="entry name" value="SPRY"/>
    <property type="match status" value="1"/>
</dbReference>
<reference evidence="12" key="1">
    <citation type="submission" date="2025-08" db="UniProtKB">
        <authorList>
            <consortium name="RefSeq"/>
        </authorList>
    </citation>
    <scope>IDENTIFICATION</scope>
</reference>
<evidence type="ECO:0000313" key="12">
    <source>
        <dbReference type="RefSeq" id="XP_031426059.1"/>
    </source>
</evidence>